<evidence type="ECO:0000259" key="27">
    <source>
        <dbReference type="PROSITE" id="PS50110"/>
    </source>
</evidence>
<dbReference type="GO" id="GO:0010105">
    <property type="term" value="P:negative regulation of ethylene-activated signaling pathway"/>
    <property type="evidence" value="ECO:0007669"/>
    <property type="project" value="UniProtKB-ARBA"/>
</dbReference>
<dbReference type="InterPro" id="IPR004358">
    <property type="entry name" value="Sig_transdc_His_kin-like_C"/>
</dbReference>
<dbReference type="InterPro" id="IPR005467">
    <property type="entry name" value="His_kinase_dom"/>
</dbReference>
<evidence type="ECO:0000256" key="13">
    <source>
        <dbReference type="ARBA" id="ARBA00022989"/>
    </source>
</evidence>
<dbReference type="Pfam" id="PF02518">
    <property type="entry name" value="HATPase_c"/>
    <property type="match status" value="1"/>
</dbReference>
<feature type="transmembrane region" description="Helical" evidence="25">
    <location>
        <begin position="20"/>
        <end position="41"/>
    </location>
</feature>
<evidence type="ECO:0000256" key="6">
    <source>
        <dbReference type="ARBA" id="ARBA00022692"/>
    </source>
</evidence>
<evidence type="ECO:0000256" key="23">
    <source>
        <dbReference type="PIRSR" id="PIRSR026389-4"/>
    </source>
</evidence>
<comment type="subcellular location">
    <subcellularLocation>
        <location evidence="2">Endoplasmic reticulum membrane</location>
        <topology evidence="2">Multi-pass membrane protein</topology>
    </subcellularLocation>
</comment>
<keyword evidence="17 22" id="KW-1015">Disulfide bond</keyword>
<reference evidence="29" key="3">
    <citation type="submission" date="2020-12" db="UniProtKB">
        <authorList>
            <consortium name="EnsemblPlants"/>
        </authorList>
    </citation>
    <scope>IDENTIFICATION</scope>
</reference>
<dbReference type="Gene3D" id="1.10.287.130">
    <property type="match status" value="1"/>
</dbReference>
<feature type="modified residue" description="4-aspartylphosphate" evidence="24">
    <location>
        <position position="642"/>
    </location>
</feature>
<keyword evidence="16 19" id="KW-0472">Membrane</keyword>
<keyword evidence="13 25" id="KW-1133">Transmembrane helix</keyword>
<dbReference type="InParanoid" id="A0A2K1J8H6"/>
<evidence type="ECO:0000313" key="29">
    <source>
        <dbReference type="EnsemblPlants" id="Pp3c16_13660V3.1"/>
    </source>
</evidence>
<dbReference type="PANTHER" id="PTHR24423:SF625">
    <property type="entry name" value="ETHYLENE RESPONSE SENSOR 1"/>
    <property type="match status" value="1"/>
</dbReference>
<evidence type="ECO:0000256" key="16">
    <source>
        <dbReference type="ARBA" id="ARBA00023136"/>
    </source>
</evidence>
<evidence type="ECO:0000256" key="24">
    <source>
        <dbReference type="PROSITE-ProRule" id="PRU00169"/>
    </source>
</evidence>
<organism evidence="28">
    <name type="scientific">Physcomitrium patens</name>
    <name type="common">Spreading-leaved earth moss</name>
    <name type="synonym">Physcomitrella patens</name>
    <dbReference type="NCBI Taxonomy" id="3218"/>
    <lineage>
        <taxon>Eukaryota</taxon>
        <taxon>Viridiplantae</taxon>
        <taxon>Streptophyta</taxon>
        <taxon>Embryophyta</taxon>
        <taxon>Bryophyta</taxon>
        <taxon>Bryophytina</taxon>
        <taxon>Bryopsida</taxon>
        <taxon>Funariidae</taxon>
        <taxon>Funariales</taxon>
        <taxon>Funariaceae</taxon>
        <taxon>Physcomitrium</taxon>
    </lineage>
</organism>
<dbReference type="PROSITE" id="PS50109">
    <property type="entry name" value="HIS_KIN"/>
    <property type="match status" value="1"/>
</dbReference>
<evidence type="ECO:0000256" key="9">
    <source>
        <dbReference type="ARBA" id="ARBA00022745"/>
    </source>
</evidence>
<feature type="binding site" evidence="20">
    <location>
        <position position="507"/>
    </location>
    <ligand>
        <name>ADP</name>
        <dbReference type="ChEBI" id="CHEBI:456216"/>
    </ligand>
</feature>
<keyword evidence="5 19" id="KW-0808">Transferase</keyword>
<protein>
    <recommendedName>
        <fullName evidence="19">Ethylene receptor</fullName>
    </recommendedName>
</protein>
<evidence type="ECO:0000256" key="19">
    <source>
        <dbReference type="PIRNR" id="PIRNR026389"/>
    </source>
</evidence>
<dbReference type="FunFam" id="1.10.287.130:FF:000004">
    <property type="entry name" value="Ethylene receptor 1"/>
    <property type="match status" value="1"/>
</dbReference>
<evidence type="ECO:0000256" key="17">
    <source>
        <dbReference type="ARBA" id="ARBA00023157"/>
    </source>
</evidence>
<dbReference type="InterPro" id="IPR029016">
    <property type="entry name" value="GAF-like_dom_sf"/>
</dbReference>
<keyword evidence="15 19" id="KW-0902">Two-component regulatory system</keyword>
<evidence type="ECO:0000256" key="10">
    <source>
        <dbReference type="ARBA" id="ARBA00022777"/>
    </source>
</evidence>
<dbReference type="GO" id="GO:0046872">
    <property type="term" value="F:metal ion binding"/>
    <property type="evidence" value="ECO:0007669"/>
    <property type="project" value="UniProtKB-UniRule"/>
</dbReference>
<dbReference type="Gramene" id="Pp3c16_13660V3.1">
    <property type="protein sequence ID" value="Pp3c16_13660V3.1"/>
    <property type="gene ID" value="Pp3c16_13660"/>
</dbReference>
<dbReference type="SUPFAM" id="SSF55781">
    <property type="entry name" value="GAF domain-like"/>
    <property type="match status" value="1"/>
</dbReference>
<dbReference type="InterPro" id="IPR011006">
    <property type="entry name" value="CheY-like_superfamily"/>
</dbReference>
<dbReference type="InterPro" id="IPR036097">
    <property type="entry name" value="HisK_dim/P_sf"/>
</dbReference>
<dbReference type="FunFam" id="3.40.50.2300:FF:000192">
    <property type="entry name" value="Ethylene receptor"/>
    <property type="match status" value="1"/>
</dbReference>
<dbReference type="SMART" id="SM00387">
    <property type="entry name" value="HATPase_c"/>
    <property type="match status" value="1"/>
</dbReference>
<evidence type="ECO:0000259" key="26">
    <source>
        <dbReference type="PROSITE" id="PS50109"/>
    </source>
</evidence>
<dbReference type="GO" id="GO:0005789">
    <property type="term" value="C:endoplasmic reticulum membrane"/>
    <property type="evidence" value="ECO:0007669"/>
    <property type="project" value="UniProtKB-SubCell"/>
</dbReference>
<dbReference type="Gene3D" id="3.40.50.2300">
    <property type="match status" value="1"/>
</dbReference>
<dbReference type="SUPFAM" id="SSF47384">
    <property type="entry name" value="Homodimeric domain of signal transducing histidine kinase"/>
    <property type="match status" value="1"/>
</dbReference>
<comment type="catalytic activity">
    <reaction evidence="1">
        <text>ATP + protein L-histidine = ADP + protein N-phospho-L-histidine.</text>
        <dbReference type="EC" id="2.7.13.3"/>
    </reaction>
</comment>
<dbReference type="GO" id="GO:0005783">
    <property type="term" value="C:endoplasmic reticulum"/>
    <property type="evidence" value="ECO:0000318"/>
    <property type="project" value="GO_Central"/>
</dbReference>
<evidence type="ECO:0000256" key="11">
    <source>
        <dbReference type="ARBA" id="ARBA00022824"/>
    </source>
</evidence>
<dbReference type="InterPro" id="IPR058544">
    <property type="entry name" value="ETR1_N"/>
</dbReference>
<feature type="disulfide bond" description="Interchain" evidence="22">
    <location>
        <position position="6"/>
    </location>
</feature>
<dbReference type="PIRSF" id="PIRSF026389">
    <property type="entry name" value="Ethyln_sen_HK"/>
    <property type="match status" value="1"/>
</dbReference>
<keyword evidence="8 19" id="KW-0547">Nucleotide-binding</keyword>
<comment type="cofactor">
    <cofactor evidence="21">
        <name>Cu cation</name>
        <dbReference type="ChEBI" id="CHEBI:23378"/>
    </cofactor>
    <text evidence="21">Binds 1 copper ion per dimer.</text>
</comment>
<dbReference type="InterPro" id="IPR001789">
    <property type="entry name" value="Sig_transdc_resp-reg_receiver"/>
</dbReference>
<evidence type="ECO:0000256" key="20">
    <source>
        <dbReference type="PIRSR" id="PIRSR026389-1"/>
    </source>
</evidence>
<keyword evidence="14 19" id="KW-0186">Copper</keyword>
<dbReference type="SUPFAM" id="SSF55874">
    <property type="entry name" value="ATPase domain of HSP90 chaperone/DNA topoisomerase II/histidine kinase"/>
    <property type="match status" value="1"/>
</dbReference>
<dbReference type="SMART" id="SM00065">
    <property type="entry name" value="GAF"/>
    <property type="match status" value="1"/>
</dbReference>
<dbReference type="EnsemblPlants" id="Pp3c16_13660V3.1">
    <property type="protein sequence ID" value="Pp3c16_13660V3.1"/>
    <property type="gene ID" value="Pp3c16_13660"/>
</dbReference>
<feature type="binding site" evidence="20">
    <location>
        <position position="491"/>
    </location>
    <ligand>
        <name>ADP</name>
        <dbReference type="ChEBI" id="CHEBI:456216"/>
    </ligand>
</feature>
<feature type="disulfide bond" description="Interchain" evidence="22">
    <location>
        <position position="4"/>
    </location>
</feature>
<evidence type="ECO:0000256" key="18">
    <source>
        <dbReference type="ARBA" id="ARBA00023170"/>
    </source>
</evidence>
<feature type="binding site" evidence="20">
    <location>
        <position position="522"/>
    </location>
    <ligand>
        <name>ADP</name>
        <dbReference type="ChEBI" id="CHEBI:456216"/>
    </ligand>
</feature>
<keyword evidence="4 24" id="KW-0597">Phosphoprotein</keyword>
<evidence type="ECO:0000256" key="5">
    <source>
        <dbReference type="ARBA" id="ARBA00022679"/>
    </source>
</evidence>
<gene>
    <name evidence="28" type="ORF">PHYPA_020941</name>
</gene>
<keyword evidence="7 19" id="KW-0479">Metal-binding</keyword>
<dbReference type="Pfam" id="PF01590">
    <property type="entry name" value="GAF"/>
    <property type="match status" value="1"/>
</dbReference>
<keyword evidence="6 25" id="KW-0812">Transmembrane</keyword>
<feature type="transmembrane region" description="Helical" evidence="25">
    <location>
        <begin position="92"/>
        <end position="115"/>
    </location>
</feature>
<feature type="binding site" evidence="20">
    <location>
        <position position="526"/>
    </location>
    <ligand>
        <name>ADP</name>
        <dbReference type="ChEBI" id="CHEBI:456216"/>
    </ligand>
</feature>
<feature type="binding site" evidence="21">
    <location>
        <position position="69"/>
    </location>
    <ligand>
        <name>Cu cation</name>
        <dbReference type="ChEBI" id="CHEBI:23378"/>
    </ligand>
</feature>
<dbReference type="Pfam" id="PF25487">
    <property type="entry name" value="ETR1_N"/>
    <property type="match status" value="1"/>
</dbReference>
<dbReference type="Gene3D" id="3.30.450.40">
    <property type="match status" value="1"/>
</dbReference>
<evidence type="ECO:0000256" key="8">
    <source>
        <dbReference type="ARBA" id="ARBA00022741"/>
    </source>
</evidence>
<dbReference type="Pfam" id="PF00512">
    <property type="entry name" value="HisKA"/>
    <property type="match status" value="1"/>
</dbReference>
<dbReference type="GO" id="GO:0051740">
    <property type="term" value="F:ethylene binding"/>
    <property type="evidence" value="ECO:0000318"/>
    <property type="project" value="GO_Central"/>
</dbReference>
<reference evidence="28 30" key="2">
    <citation type="journal article" date="2018" name="Plant J.">
        <title>The Physcomitrella patens chromosome-scale assembly reveals moss genome structure and evolution.</title>
        <authorList>
            <person name="Lang D."/>
            <person name="Ullrich K.K."/>
            <person name="Murat F."/>
            <person name="Fuchs J."/>
            <person name="Jenkins J."/>
            <person name="Haas F.B."/>
            <person name="Piednoel M."/>
            <person name="Gundlach H."/>
            <person name="Van Bel M."/>
            <person name="Meyberg R."/>
            <person name="Vives C."/>
            <person name="Morata J."/>
            <person name="Symeonidi A."/>
            <person name="Hiss M."/>
            <person name="Muchero W."/>
            <person name="Kamisugi Y."/>
            <person name="Saleh O."/>
            <person name="Blanc G."/>
            <person name="Decker E.L."/>
            <person name="van Gessel N."/>
            <person name="Grimwood J."/>
            <person name="Hayes R.D."/>
            <person name="Graham S.W."/>
            <person name="Gunter L.E."/>
            <person name="McDaniel S.F."/>
            <person name="Hoernstein S.N.W."/>
            <person name="Larsson A."/>
            <person name="Li F.W."/>
            <person name="Perroud P.F."/>
            <person name="Phillips J."/>
            <person name="Ranjan P."/>
            <person name="Rokshar D.S."/>
            <person name="Rothfels C.J."/>
            <person name="Schneider L."/>
            <person name="Shu S."/>
            <person name="Stevenson D.W."/>
            <person name="Thummler F."/>
            <person name="Tillich M."/>
            <person name="Villarreal Aguilar J.C."/>
            <person name="Widiez T."/>
            <person name="Wong G.K."/>
            <person name="Wymore A."/>
            <person name="Zhang Y."/>
            <person name="Zimmer A.D."/>
            <person name="Quatrano R.S."/>
            <person name="Mayer K.F.X."/>
            <person name="Goodstein D."/>
            <person name="Casacuberta J.M."/>
            <person name="Vandepoele K."/>
            <person name="Reski R."/>
            <person name="Cuming A.C."/>
            <person name="Tuskan G.A."/>
            <person name="Maumus F."/>
            <person name="Salse J."/>
            <person name="Schmutz J."/>
            <person name="Rensing S.A."/>
        </authorList>
    </citation>
    <scope>NUCLEOTIDE SEQUENCE [LARGE SCALE GENOMIC DNA]</scope>
    <source>
        <strain evidence="29 30">cv. Gransden 2004</strain>
    </source>
</reference>
<evidence type="ECO:0000256" key="3">
    <source>
        <dbReference type="ARBA" id="ARBA00009842"/>
    </source>
</evidence>
<dbReference type="STRING" id="3218.A0A2K1J8H6"/>
<dbReference type="PANTHER" id="PTHR24423">
    <property type="entry name" value="TWO-COMPONENT SENSOR HISTIDINE KINASE"/>
    <property type="match status" value="1"/>
</dbReference>
<dbReference type="InterPro" id="IPR014525">
    <property type="entry name" value="ETR"/>
</dbReference>
<dbReference type="Proteomes" id="UP000006727">
    <property type="component" value="Chromosome 16"/>
</dbReference>
<dbReference type="SUPFAM" id="SSF52172">
    <property type="entry name" value="CheY-like"/>
    <property type="match status" value="1"/>
</dbReference>
<dbReference type="GO" id="GO:0000155">
    <property type="term" value="F:phosphorelay sensor kinase activity"/>
    <property type="evidence" value="ECO:0007669"/>
    <property type="project" value="InterPro"/>
</dbReference>
<dbReference type="Pfam" id="PF00072">
    <property type="entry name" value="Response_reg"/>
    <property type="match status" value="1"/>
</dbReference>
<dbReference type="GO" id="GO:0005524">
    <property type="term" value="F:ATP binding"/>
    <property type="evidence" value="ECO:0007669"/>
    <property type="project" value="UniProtKB-UniRule"/>
</dbReference>
<dbReference type="FunFam" id="3.30.565.10:FF:000030">
    <property type="entry name" value="Ethylene receptor 1"/>
    <property type="match status" value="1"/>
</dbReference>
<dbReference type="InterPro" id="IPR003018">
    <property type="entry name" value="GAF"/>
</dbReference>
<dbReference type="Gene3D" id="3.30.565.10">
    <property type="entry name" value="Histidine kinase-like ATPase, C-terminal domain"/>
    <property type="match status" value="1"/>
</dbReference>
<dbReference type="EnsemblPlants" id="Pp3c16_13660V3.3">
    <property type="protein sequence ID" value="Pp3c16_13660V3.3"/>
    <property type="gene ID" value="Pp3c16_13660"/>
</dbReference>
<feature type="cross-link" description="Glycyl lysine isopeptide (Lys-Gly) (interchain with G-Cter in ubiquitin)" evidence="23">
    <location>
        <position position="695"/>
    </location>
</feature>
<dbReference type="EMBL" id="ABEU02000016">
    <property type="protein sequence ID" value="PNR37832.1"/>
    <property type="molecule type" value="Genomic_DNA"/>
</dbReference>
<keyword evidence="11 19" id="KW-0256">Endoplasmic reticulum</keyword>
<comment type="function">
    <text evidence="19">May act early in the ethylene signal transduction pathway, possibly as an ethylene receptor, or as a regulator of the pathway.</text>
</comment>
<feature type="domain" description="Response regulatory" evidence="27">
    <location>
        <begin position="591"/>
        <end position="710"/>
    </location>
</feature>
<keyword evidence="12 19" id="KW-0067">ATP-binding</keyword>
<dbReference type="PROSITE" id="PS50110">
    <property type="entry name" value="RESPONSE_REGULATORY"/>
    <property type="match status" value="1"/>
</dbReference>
<dbReference type="InterPro" id="IPR036890">
    <property type="entry name" value="HATPase_C_sf"/>
</dbReference>
<evidence type="ECO:0000256" key="7">
    <source>
        <dbReference type="ARBA" id="ARBA00022723"/>
    </source>
</evidence>
<dbReference type="AlphaFoldDB" id="A0A2K1J8H6"/>
<evidence type="ECO:0000313" key="28">
    <source>
        <dbReference type="EMBL" id="PNR37832.1"/>
    </source>
</evidence>
<proteinExistence type="inferred from homology"/>
<evidence type="ECO:0000256" key="2">
    <source>
        <dbReference type="ARBA" id="ARBA00004477"/>
    </source>
</evidence>
<dbReference type="FunCoup" id="A0A2K1J8H6">
    <property type="interactions" value="1036"/>
</dbReference>
<evidence type="ECO:0000256" key="22">
    <source>
        <dbReference type="PIRSR" id="PIRSR026389-3"/>
    </source>
</evidence>
<dbReference type="SMART" id="SM00448">
    <property type="entry name" value="REC"/>
    <property type="match status" value="1"/>
</dbReference>
<evidence type="ECO:0000256" key="12">
    <source>
        <dbReference type="ARBA" id="ARBA00022840"/>
    </source>
</evidence>
<accession>A0A2K1J8H6</accession>
<keyword evidence="9 19" id="KW-0936">Ethylene signaling pathway</keyword>
<dbReference type="PRINTS" id="PR00344">
    <property type="entry name" value="BCTRLSENSOR"/>
</dbReference>
<sequence length="722" mass="80894">MEACNCVEPQWPPDDLLMRYQYISDFFIALAYFSIPLELIYFVKKSSIFPYRWILVQFGAFIVLCGATHHISLWTFTIHSRTVAVVLTTAKVLTAVVSCATALMLVHIIPDLLSVKTRELFLKKKAAELDREMGLIRTQEETGRHVRMLTHEIRSTLDRHTILSTTLTELGKMLSLEECTLWMPTPDGQELELKNAFQADTLHVTVSIHHPTIKQVFSASRAVVISPNSPVCVTRVRGGKFMTGEVVAIRVPLLHITNFHFSGWPDAVIRPFALLVLMLPLDSARRWHAHELELVEVVADQVAVALSHAMILEESMLARELLMEQNVALEHARQGAETAIRARNDFLAVMNHEMRTPMHAIIALSSLLQETELAPEQRSMDGSLELDIQKFNLPNVFKEVSSLVKPIASVKRLQVNLTMGPDIPEIAVGDDKRLLQTALNVVGNAVEFTKEGYVNVIVGLERTEYPRDPRKPDFRPLPGDNHFYIRVQVRDTGLGLNPQDIPMLFNKFVQADSTTTRNYGGTGLGLAICKRFVNLMDGHIWIESDGVGKGSVVTFIVKLNFPEAPSHLSIQIAPNSQPSSSQSRTDCSGVKILVTDDNGVNRMVTRGLLMRLGCEVTLAASGRECLQLIQQRNQAFNLLLLDVCMPEMDGYEVAVQIQKRLGRRERPLLVALTANTDRITREKCLRLGMDGVVTKPISLEKMRLVLIELLEQGSISELTQRL</sequence>
<comment type="similarity">
    <text evidence="3 19">Belongs to the ethylene receptor family.</text>
</comment>
<feature type="domain" description="Histidine kinase" evidence="26">
    <location>
        <begin position="349"/>
        <end position="561"/>
    </location>
</feature>
<dbReference type="InterPro" id="IPR003594">
    <property type="entry name" value="HATPase_dom"/>
</dbReference>
<feature type="binding site" evidence="21">
    <location>
        <position position="65"/>
    </location>
    <ligand>
        <name>Cu cation</name>
        <dbReference type="ChEBI" id="CHEBI:23378"/>
    </ligand>
</feature>
<dbReference type="CDD" id="cd16922">
    <property type="entry name" value="HATPase_EvgS-ArcB-TorS-like"/>
    <property type="match status" value="1"/>
</dbReference>
<dbReference type="InterPro" id="IPR003661">
    <property type="entry name" value="HisK_dim/P_dom"/>
</dbReference>
<evidence type="ECO:0000313" key="30">
    <source>
        <dbReference type="Proteomes" id="UP000006727"/>
    </source>
</evidence>
<dbReference type="Gramene" id="Pp3c16_13660V3.3">
    <property type="protein sequence ID" value="Pp3c16_13660V3.3"/>
    <property type="gene ID" value="Pp3c16_13660"/>
</dbReference>
<reference evidence="28 30" key="1">
    <citation type="journal article" date="2008" name="Science">
        <title>The Physcomitrella genome reveals evolutionary insights into the conquest of land by plants.</title>
        <authorList>
            <person name="Rensing S."/>
            <person name="Lang D."/>
            <person name="Zimmer A."/>
            <person name="Terry A."/>
            <person name="Salamov A."/>
            <person name="Shapiro H."/>
            <person name="Nishiyama T."/>
            <person name="Perroud P.-F."/>
            <person name="Lindquist E."/>
            <person name="Kamisugi Y."/>
            <person name="Tanahashi T."/>
            <person name="Sakakibara K."/>
            <person name="Fujita T."/>
            <person name="Oishi K."/>
            <person name="Shin-I T."/>
            <person name="Kuroki Y."/>
            <person name="Toyoda A."/>
            <person name="Suzuki Y."/>
            <person name="Hashimoto A."/>
            <person name="Yamaguchi K."/>
            <person name="Sugano A."/>
            <person name="Kohara Y."/>
            <person name="Fujiyama A."/>
            <person name="Anterola A."/>
            <person name="Aoki S."/>
            <person name="Ashton N."/>
            <person name="Barbazuk W.B."/>
            <person name="Barker E."/>
            <person name="Bennetzen J."/>
            <person name="Bezanilla M."/>
            <person name="Blankenship R."/>
            <person name="Cho S.H."/>
            <person name="Dutcher S."/>
            <person name="Estelle M."/>
            <person name="Fawcett J.A."/>
            <person name="Gundlach H."/>
            <person name="Hanada K."/>
            <person name="Heyl A."/>
            <person name="Hicks K.A."/>
            <person name="Hugh J."/>
            <person name="Lohr M."/>
            <person name="Mayer K."/>
            <person name="Melkozernov A."/>
            <person name="Murata T."/>
            <person name="Nelson D."/>
            <person name="Pils B."/>
            <person name="Prigge M."/>
            <person name="Reiss B."/>
            <person name="Renner T."/>
            <person name="Rombauts S."/>
            <person name="Rushton P."/>
            <person name="Sanderfoot A."/>
            <person name="Schween G."/>
            <person name="Shiu S.-H."/>
            <person name="Stueber K."/>
            <person name="Theodoulou F.L."/>
            <person name="Tu H."/>
            <person name="Van de Peer Y."/>
            <person name="Verrier P.J."/>
            <person name="Waters E."/>
            <person name="Wood A."/>
            <person name="Yang L."/>
            <person name="Cove D."/>
            <person name="Cuming A."/>
            <person name="Hasebe M."/>
            <person name="Lucas S."/>
            <person name="Mishler D.B."/>
            <person name="Reski R."/>
            <person name="Grigoriev I."/>
            <person name="Quatrano R.S."/>
            <person name="Boore J.L."/>
        </authorList>
    </citation>
    <scope>NUCLEOTIDE SEQUENCE [LARGE SCALE GENOMIC DNA]</scope>
    <source>
        <strain evidence="29 30">cv. Gransden 2004</strain>
    </source>
</reference>
<evidence type="ECO:0000256" key="15">
    <source>
        <dbReference type="ARBA" id="ARBA00023012"/>
    </source>
</evidence>
<evidence type="ECO:0000256" key="1">
    <source>
        <dbReference type="ARBA" id="ARBA00000085"/>
    </source>
</evidence>
<name>A0A2K1J8H6_PHYPA</name>
<keyword evidence="30" id="KW-1185">Reference proteome</keyword>
<dbReference type="SMART" id="SM00388">
    <property type="entry name" value="HisKA"/>
    <property type="match status" value="1"/>
</dbReference>
<dbReference type="CDD" id="cd19933">
    <property type="entry name" value="REC_ETR-like"/>
    <property type="match status" value="1"/>
</dbReference>
<dbReference type="FunFam" id="3.30.450.40:FF:000026">
    <property type="entry name" value="Ethylene response sensor"/>
    <property type="match status" value="1"/>
</dbReference>
<evidence type="ECO:0000256" key="4">
    <source>
        <dbReference type="ARBA" id="ARBA00022553"/>
    </source>
</evidence>
<keyword evidence="18 19" id="KW-0675">Receptor</keyword>
<feature type="transmembrane region" description="Helical" evidence="25">
    <location>
        <begin position="53"/>
        <end position="72"/>
    </location>
</feature>
<evidence type="ECO:0000256" key="14">
    <source>
        <dbReference type="ARBA" id="ARBA00023008"/>
    </source>
</evidence>
<keyword evidence="10 19" id="KW-0418">Kinase</keyword>
<dbReference type="CDD" id="cd00082">
    <property type="entry name" value="HisKA"/>
    <property type="match status" value="1"/>
</dbReference>
<dbReference type="GO" id="GO:0038199">
    <property type="term" value="F:ethylene receptor activity"/>
    <property type="evidence" value="ECO:0000318"/>
    <property type="project" value="GO_Central"/>
</dbReference>
<dbReference type="PaxDb" id="3218-PP1S15_150V6.1"/>
<evidence type="ECO:0000256" key="21">
    <source>
        <dbReference type="PIRSR" id="PIRSR026389-2"/>
    </source>
</evidence>
<evidence type="ECO:0000256" key="25">
    <source>
        <dbReference type="SAM" id="Phobius"/>
    </source>
</evidence>